<evidence type="ECO:0000256" key="1">
    <source>
        <dbReference type="SAM" id="MobiDB-lite"/>
    </source>
</evidence>
<dbReference type="InterPro" id="IPR011993">
    <property type="entry name" value="PH-like_dom_sf"/>
</dbReference>
<dbReference type="STRING" id="1314777.A0A164MFY7"/>
<feature type="transmembrane region" description="Helical" evidence="2">
    <location>
        <begin position="66"/>
        <end position="84"/>
    </location>
</feature>
<keyword evidence="4" id="KW-1185">Reference proteome</keyword>
<keyword evidence="2" id="KW-1133">Transmembrane helix</keyword>
<accession>A0A164MFY7</accession>
<protein>
    <recommendedName>
        <fullName evidence="5">PH domain-containing protein</fullName>
    </recommendedName>
</protein>
<feature type="transmembrane region" description="Helical" evidence="2">
    <location>
        <begin position="315"/>
        <end position="338"/>
    </location>
</feature>
<organism evidence="3 4">
    <name type="scientific">Sistotremastrum niveocremeum HHB9708</name>
    <dbReference type="NCBI Taxonomy" id="1314777"/>
    <lineage>
        <taxon>Eukaryota</taxon>
        <taxon>Fungi</taxon>
        <taxon>Dikarya</taxon>
        <taxon>Basidiomycota</taxon>
        <taxon>Agaricomycotina</taxon>
        <taxon>Agaricomycetes</taxon>
        <taxon>Sistotremastrales</taxon>
        <taxon>Sistotremastraceae</taxon>
        <taxon>Sertulicium</taxon>
        <taxon>Sertulicium niveocremeum</taxon>
    </lineage>
</organism>
<feature type="transmembrane region" description="Helical" evidence="2">
    <location>
        <begin position="149"/>
        <end position="165"/>
    </location>
</feature>
<name>A0A164MFY7_9AGAM</name>
<feature type="transmembrane region" description="Helical" evidence="2">
    <location>
        <begin position="20"/>
        <end position="38"/>
    </location>
</feature>
<dbReference type="Pfam" id="PF15411">
    <property type="entry name" value="PH_10"/>
    <property type="match status" value="1"/>
</dbReference>
<proteinExistence type="predicted"/>
<evidence type="ECO:0000313" key="4">
    <source>
        <dbReference type="Proteomes" id="UP000076722"/>
    </source>
</evidence>
<feature type="transmembrane region" description="Helical" evidence="2">
    <location>
        <begin position="344"/>
        <end position="364"/>
    </location>
</feature>
<feature type="region of interest" description="Disordered" evidence="1">
    <location>
        <begin position="393"/>
        <end position="430"/>
    </location>
</feature>
<dbReference type="EMBL" id="KV419475">
    <property type="protein sequence ID" value="KZS86677.1"/>
    <property type="molecule type" value="Genomic_DNA"/>
</dbReference>
<feature type="transmembrane region" description="Helical" evidence="2">
    <location>
        <begin position="201"/>
        <end position="220"/>
    </location>
</feature>
<feature type="transmembrane region" description="Helical" evidence="2">
    <location>
        <begin position="240"/>
        <end position="258"/>
    </location>
</feature>
<keyword evidence="2" id="KW-0472">Membrane</keyword>
<evidence type="ECO:0000256" key="2">
    <source>
        <dbReference type="SAM" id="Phobius"/>
    </source>
</evidence>
<dbReference type="Gene3D" id="2.30.29.30">
    <property type="entry name" value="Pleckstrin-homology domain (PH domain)/Phosphotyrosine-binding domain (PTB)"/>
    <property type="match status" value="1"/>
</dbReference>
<gene>
    <name evidence="3" type="ORF">SISNIDRAFT_542768</name>
</gene>
<sequence length="591" mass="65077">MDEMFRQLGHAFGDYGPNIAAIFAGYLLAAHGSLKFWVAAKKVPIKALTTAQKAKFEQYLRRFKRFGLIFCLFLFLGSVVSNYYDISVVGDRVNECASMAVLNTLALFGLCYMLRYENELSLYVAVALPSGAIRLRAIRRGLAKQQKRALFIVLLLAVSVLIGAHHDIGVFKFAISVSMVYIASRASYGSSMVMKWVAAKVVVLSTIGAFAISPLMKLIFLSPKEDAPIPRTADVFYNEMFRPAIWAILPGVLVTMALRLDYTIWASNNPELEQSNIQSKLKIINVPKRRYIPAIHRGVLVPSGSRLGFAYPKTYFKTALSCALFAQTLSVIGITLLIGEGSEAYFAPIGALASVPCILIGFFLQSWRRGESKTVWNYRETWKVEVVIVEEKPEAGEEKSESPTSSSPTLSTSLEELTNSESTTSTSVLQSVPTGVSQAEELAKCILDCHGQPISELGPLHKFDKLFVSQPPVVRKFSVYLFQEAILCVTECAQPSGPSATGSNCRTCGRKGTLEVKGRIYIRHIKSVSDTSTSDELSLSIHPEAPSAGPFRLLFDDEASLKAWQCAIQDLIGRYQLPPLPLNFDESESSL</sequence>
<feature type="compositionally biased region" description="Low complexity" evidence="1">
    <location>
        <begin position="402"/>
        <end position="427"/>
    </location>
</feature>
<evidence type="ECO:0008006" key="5">
    <source>
        <dbReference type="Google" id="ProtNLM"/>
    </source>
</evidence>
<evidence type="ECO:0000313" key="3">
    <source>
        <dbReference type="EMBL" id="KZS86677.1"/>
    </source>
</evidence>
<keyword evidence="2" id="KW-0812">Transmembrane</keyword>
<dbReference type="AlphaFoldDB" id="A0A164MFY7"/>
<dbReference type="Proteomes" id="UP000076722">
    <property type="component" value="Unassembled WGS sequence"/>
</dbReference>
<reference evidence="3 4" key="1">
    <citation type="journal article" date="2016" name="Mol. Biol. Evol.">
        <title>Comparative Genomics of Early-Diverging Mushroom-Forming Fungi Provides Insights into the Origins of Lignocellulose Decay Capabilities.</title>
        <authorList>
            <person name="Nagy L.G."/>
            <person name="Riley R."/>
            <person name="Tritt A."/>
            <person name="Adam C."/>
            <person name="Daum C."/>
            <person name="Floudas D."/>
            <person name="Sun H."/>
            <person name="Yadav J.S."/>
            <person name="Pangilinan J."/>
            <person name="Larsson K.H."/>
            <person name="Matsuura K."/>
            <person name="Barry K."/>
            <person name="Labutti K."/>
            <person name="Kuo R."/>
            <person name="Ohm R.A."/>
            <person name="Bhattacharya S.S."/>
            <person name="Shirouzu T."/>
            <person name="Yoshinaga Y."/>
            <person name="Martin F.M."/>
            <person name="Grigoriev I.V."/>
            <person name="Hibbett D.S."/>
        </authorList>
    </citation>
    <scope>NUCLEOTIDE SEQUENCE [LARGE SCALE GENOMIC DNA]</scope>
    <source>
        <strain evidence="3 4">HHB9708</strain>
    </source>
</reference>
<dbReference type="SUPFAM" id="SSF50729">
    <property type="entry name" value="PH domain-like"/>
    <property type="match status" value="1"/>
</dbReference>